<dbReference type="EMBL" id="JADKIO010000007">
    <property type="protein sequence ID" value="MBK9796823.1"/>
    <property type="molecule type" value="Genomic_DNA"/>
</dbReference>
<evidence type="ECO:0000256" key="6">
    <source>
        <dbReference type="HAMAP-Rule" id="MF_00445"/>
    </source>
</evidence>
<keyword evidence="6" id="KW-0520">NAD</keyword>
<feature type="region of interest" description="Disordered" evidence="8">
    <location>
        <begin position="497"/>
        <end position="521"/>
    </location>
</feature>
<evidence type="ECO:0000256" key="5">
    <source>
        <dbReference type="ARBA" id="ARBA00023136"/>
    </source>
</evidence>
<evidence type="ECO:0000256" key="4">
    <source>
        <dbReference type="ARBA" id="ARBA00022989"/>
    </source>
</evidence>
<feature type="transmembrane region" description="Helical" evidence="6">
    <location>
        <begin position="134"/>
        <end position="156"/>
    </location>
</feature>
<comment type="subcellular location">
    <subcellularLocation>
        <location evidence="6">Cell membrane</location>
        <topology evidence="6">Multi-pass membrane protein</topology>
    </subcellularLocation>
    <subcellularLocation>
        <location evidence="1">Endomembrane system</location>
        <topology evidence="1">Multi-pass membrane protein</topology>
    </subcellularLocation>
    <subcellularLocation>
        <location evidence="7">Membrane</location>
        <topology evidence="7">Multi-pass membrane protein</topology>
    </subcellularLocation>
</comment>
<feature type="transmembrane region" description="Helical" evidence="6">
    <location>
        <begin position="338"/>
        <end position="358"/>
    </location>
</feature>
<evidence type="ECO:0000256" key="3">
    <source>
        <dbReference type="ARBA" id="ARBA00022692"/>
    </source>
</evidence>
<name>A0A9D7SH73_9BACT</name>
<dbReference type="GO" id="GO:0042773">
    <property type="term" value="P:ATP synthesis coupled electron transport"/>
    <property type="evidence" value="ECO:0007669"/>
    <property type="project" value="InterPro"/>
</dbReference>
<organism evidence="10 11">
    <name type="scientific">Candidatus Geothrix skivensis</name>
    <dbReference type="NCBI Taxonomy" id="2954439"/>
    <lineage>
        <taxon>Bacteria</taxon>
        <taxon>Pseudomonadati</taxon>
        <taxon>Acidobacteriota</taxon>
        <taxon>Holophagae</taxon>
        <taxon>Holophagales</taxon>
        <taxon>Holophagaceae</taxon>
        <taxon>Geothrix</taxon>
    </lineage>
</organism>
<feature type="transmembrane region" description="Helical" evidence="6">
    <location>
        <begin position="309"/>
        <end position="326"/>
    </location>
</feature>
<keyword evidence="6" id="KW-0813">Transport</keyword>
<protein>
    <recommendedName>
        <fullName evidence="6">NADH-quinone oxidoreductase subunit N</fullName>
        <ecNumber evidence="6">7.1.1.-</ecNumber>
    </recommendedName>
    <alternativeName>
        <fullName evidence="6">NADH dehydrogenase I subunit N</fullName>
    </alternativeName>
    <alternativeName>
        <fullName evidence="6">NDH-1 subunit N</fullName>
    </alternativeName>
</protein>
<comment type="subunit">
    <text evidence="6">NDH-1 is composed of 14 different subunits. Subunits NuoA, H, J, K, L, M, N constitute the membrane sector of the complex.</text>
</comment>
<dbReference type="PANTHER" id="PTHR22773">
    <property type="entry name" value="NADH DEHYDROGENASE"/>
    <property type="match status" value="1"/>
</dbReference>
<dbReference type="NCBIfam" id="TIGR01770">
    <property type="entry name" value="NDH_I_N"/>
    <property type="match status" value="1"/>
</dbReference>
<feature type="transmembrane region" description="Helical" evidence="6">
    <location>
        <begin position="111"/>
        <end position="128"/>
    </location>
</feature>
<evidence type="ECO:0000313" key="10">
    <source>
        <dbReference type="EMBL" id="MBK9796823.1"/>
    </source>
</evidence>
<comment type="function">
    <text evidence="6">NDH-1 shuttles electrons from NADH, via FMN and iron-sulfur (Fe-S) centers, to quinones in the respiratory chain. The immediate electron acceptor for the enzyme in this species is believed to be ubiquinone. Couples the redox reaction to proton translocation (for every two electrons transferred, four hydrogen ions are translocated across the cytoplasmic membrane), and thus conserves the redox energy in a proton gradient.</text>
</comment>
<dbReference type="Pfam" id="PF00361">
    <property type="entry name" value="Proton_antipo_M"/>
    <property type="match status" value="1"/>
</dbReference>
<dbReference type="GO" id="GO:0012505">
    <property type="term" value="C:endomembrane system"/>
    <property type="evidence" value="ECO:0007669"/>
    <property type="project" value="UniProtKB-SubCell"/>
</dbReference>
<feature type="transmembrane region" description="Helical" evidence="6">
    <location>
        <begin position="168"/>
        <end position="190"/>
    </location>
</feature>
<keyword evidence="4 6" id="KW-1133">Transmembrane helix</keyword>
<dbReference type="HAMAP" id="MF_00445">
    <property type="entry name" value="NDH1_NuoN_1"/>
    <property type="match status" value="1"/>
</dbReference>
<feature type="transmembrane region" description="Helical" evidence="6">
    <location>
        <begin position="48"/>
        <end position="64"/>
    </location>
</feature>
<feature type="transmembrane region" description="Helical" evidence="6">
    <location>
        <begin position="281"/>
        <end position="300"/>
    </location>
</feature>
<dbReference type="EC" id="7.1.1.-" evidence="6"/>
<comment type="similarity">
    <text evidence="6">Belongs to the complex I subunit 2 family.</text>
</comment>
<comment type="caution">
    <text evidence="10">The sequence shown here is derived from an EMBL/GenBank/DDBJ whole genome shotgun (WGS) entry which is preliminary data.</text>
</comment>
<dbReference type="GO" id="GO:0005886">
    <property type="term" value="C:plasma membrane"/>
    <property type="evidence" value="ECO:0007669"/>
    <property type="project" value="UniProtKB-SubCell"/>
</dbReference>
<dbReference type="GO" id="GO:0050136">
    <property type="term" value="F:NADH dehydrogenase (quinone) (non-electrogenic) activity"/>
    <property type="evidence" value="ECO:0007669"/>
    <property type="project" value="UniProtKB-UniRule"/>
</dbReference>
<feature type="transmembrane region" description="Helical" evidence="6">
    <location>
        <begin position="250"/>
        <end position="269"/>
    </location>
</feature>
<evidence type="ECO:0000313" key="11">
    <source>
        <dbReference type="Proteomes" id="UP000886657"/>
    </source>
</evidence>
<dbReference type="GO" id="GO:0048038">
    <property type="term" value="F:quinone binding"/>
    <property type="evidence" value="ECO:0007669"/>
    <property type="project" value="UniProtKB-KW"/>
</dbReference>
<dbReference type="Proteomes" id="UP000886657">
    <property type="component" value="Unassembled WGS sequence"/>
</dbReference>
<feature type="transmembrane region" description="Helical" evidence="6">
    <location>
        <begin position="213"/>
        <end position="238"/>
    </location>
</feature>
<keyword evidence="6" id="KW-1278">Translocase</keyword>
<comment type="catalytic activity">
    <reaction evidence="6">
        <text>a quinone + NADH + 5 H(+)(in) = a quinol + NAD(+) + 4 H(+)(out)</text>
        <dbReference type="Rhea" id="RHEA:57888"/>
        <dbReference type="ChEBI" id="CHEBI:15378"/>
        <dbReference type="ChEBI" id="CHEBI:24646"/>
        <dbReference type="ChEBI" id="CHEBI:57540"/>
        <dbReference type="ChEBI" id="CHEBI:57945"/>
        <dbReference type="ChEBI" id="CHEBI:132124"/>
    </reaction>
</comment>
<dbReference type="PRINTS" id="PR01434">
    <property type="entry name" value="NADHDHGNASE5"/>
</dbReference>
<evidence type="ECO:0000259" key="9">
    <source>
        <dbReference type="Pfam" id="PF00361"/>
    </source>
</evidence>
<sequence>MNGFAQGLLSALLRDTHLIAPQLFLMVVATLMLWPGDLFFNRNEKHKWAPITLVILAITAFLVSRTADGEGFSRMFRNDGLTRGFQMLCVAASAGTVLLSTRLLDSLKQQTVEYYALILFSLAGMLFLCGASDLISVYFSIELMAICIYILVAYLRDRATSVEAGMKYFLLGAFSSGILVYGISLLYGAAGGTTTNLADLNQALALTPANSNLLVYAGVLMVLVGMAFKVAAVPFHMWSPDAYEGAPTPITAFMATAPKAAALAAFLRVFGAGFHGVSSDWVLPLTYIAGASMILGNVAAVRQESMKRLLAYSSIAHVGYMLLGVLSGDPMAGAQAVWLYMLIYIVMNTGAFAVVIYLQGKGEGERIEDFKGLGRKHPVLAFAMMIFLLSLAGIPPLVGFFGKFYLFKLAIEQGYVTLTVIALLTSAVSAYYYLGVVNQMYFKAPEGEAAPHGRRPGLHRHPCLHPGAGRHGLRALAAGLGGENLLGLVLSGGSVLRTHPQTPAQKPGRPGFALLRAGSPP</sequence>
<keyword evidence="6" id="KW-1003">Cell membrane</keyword>
<evidence type="ECO:0000256" key="2">
    <source>
        <dbReference type="ARBA" id="ARBA00022519"/>
    </source>
</evidence>
<keyword evidence="2" id="KW-0997">Cell inner membrane</keyword>
<dbReference type="GO" id="GO:0008137">
    <property type="term" value="F:NADH dehydrogenase (ubiquinone) activity"/>
    <property type="evidence" value="ECO:0007669"/>
    <property type="project" value="InterPro"/>
</dbReference>
<dbReference type="InterPro" id="IPR001750">
    <property type="entry name" value="ND/Mrp_TM"/>
</dbReference>
<keyword evidence="6" id="KW-0874">Quinone</keyword>
<evidence type="ECO:0000256" key="7">
    <source>
        <dbReference type="RuleBase" id="RU000320"/>
    </source>
</evidence>
<reference evidence="10" key="1">
    <citation type="submission" date="2020-10" db="EMBL/GenBank/DDBJ databases">
        <title>Connecting structure to function with the recovery of over 1000 high-quality activated sludge metagenome-assembled genomes encoding full-length rRNA genes using long-read sequencing.</title>
        <authorList>
            <person name="Singleton C.M."/>
            <person name="Petriglieri F."/>
            <person name="Kristensen J.M."/>
            <person name="Kirkegaard R.H."/>
            <person name="Michaelsen T.Y."/>
            <person name="Andersen M.H."/>
            <person name="Karst S.M."/>
            <person name="Dueholm M.S."/>
            <person name="Nielsen P.H."/>
            <person name="Albertsen M."/>
        </authorList>
    </citation>
    <scope>NUCLEOTIDE SEQUENCE</scope>
    <source>
        <strain evidence="10">Skiv_18-Q3-R9-52_MAXAC.067</strain>
    </source>
</reference>
<keyword evidence="6" id="KW-0830">Ubiquinone</keyword>
<keyword evidence="3 6" id="KW-0812">Transmembrane</keyword>
<feature type="transmembrane region" description="Helical" evidence="6">
    <location>
        <begin position="18"/>
        <end position="36"/>
    </location>
</feature>
<evidence type="ECO:0000256" key="1">
    <source>
        <dbReference type="ARBA" id="ARBA00004127"/>
    </source>
</evidence>
<gene>
    <name evidence="6" type="primary">nuoN</name>
    <name evidence="10" type="ORF">IPP58_10055</name>
</gene>
<dbReference type="InterPro" id="IPR010096">
    <property type="entry name" value="NADH-Q_OxRdtase_suN/2"/>
</dbReference>
<feature type="domain" description="NADH:quinone oxidoreductase/Mrp antiporter transmembrane" evidence="9">
    <location>
        <begin position="131"/>
        <end position="427"/>
    </location>
</feature>
<feature type="transmembrane region" description="Helical" evidence="6">
    <location>
        <begin position="414"/>
        <end position="434"/>
    </location>
</feature>
<dbReference type="AlphaFoldDB" id="A0A9D7SH73"/>
<keyword evidence="5 6" id="KW-0472">Membrane</keyword>
<feature type="transmembrane region" description="Helical" evidence="6">
    <location>
        <begin position="84"/>
        <end position="104"/>
    </location>
</feature>
<proteinExistence type="inferred from homology"/>
<feature type="transmembrane region" description="Helical" evidence="6">
    <location>
        <begin position="379"/>
        <end position="402"/>
    </location>
</feature>
<evidence type="ECO:0000256" key="8">
    <source>
        <dbReference type="SAM" id="MobiDB-lite"/>
    </source>
</evidence>
<accession>A0A9D7SH73</accession>